<keyword evidence="3 7" id="KW-0479">Metal-binding</keyword>
<dbReference type="InterPro" id="IPR001131">
    <property type="entry name" value="Peptidase_M24B_aminopep-P_CS"/>
</dbReference>
<dbReference type="InterPro" id="IPR052433">
    <property type="entry name" value="X-Pro_dipept-like"/>
</dbReference>
<dbReference type="SUPFAM" id="SSF55920">
    <property type="entry name" value="Creatinase/aminopeptidase"/>
    <property type="match status" value="1"/>
</dbReference>
<dbReference type="InterPro" id="IPR036005">
    <property type="entry name" value="Creatinase/aminopeptidase-like"/>
</dbReference>
<evidence type="ECO:0000256" key="2">
    <source>
        <dbReference type="ARBA" id="ARBA00022670"/>
    </source>
</evidence>
<proteinExistence type="inferred from homology"/>
<dbReference type="PANTHER" id="PTHR48480">
    <property type="match status" value="1"/>
</dbReference>
<dbReference type="EMBL" id="HBGA01044398">
    <property type="protein sequence ID" value="CAD9005083.1"/>
    <property type="molecule type" value="Transcribed_RNA"/>
</dbReference>
<evidence type="ECO:0000256" key="3">
    <source>
        <dbReference type="ARBA" id="ARBA00022723"/>
    </source>
</evidence>
<evidence type="ECO:0000256" key="5">
    <source>
        <dbReference type="ARBA" id="ARBA00023049"/>
    </source>
</evidence>
<dbReference type="GO" id="GO:0008237">
    <property type="term" value="F:metallopeptidase activity"/>
    <property type="evidence" value="ECO:0007669"/>
    <property type="project" value="UniProtKB-KW"/>
</dbReference>
<dbReference type="AlphaFoldDB" id="A0A7S1I9H1"/>
<keyword evidence="5" id="KW-0482">Metalloprotease</keyword>
<gene>
    <name evidence="9" type="ORF">EGYM00392_LOCUS16170</name>
</gene>
<protein>
    <recommendedName>
        <fullName evidence="8">Peptidase M24 domain-containing protein</fullName>
    </recommendedName>
</protein>
<feature type="domain" description="Peptidase M24" evidence="8">
    <location>
        <begin position="1"/>
        <end position="250"/>
    </location>
</feature>
<keyword evidence="4" id="KW-0378">Hydrolase</keyword>
<name>A0A7S1I9H1_9EUGL</name>
<comment type="similarity">
    <text evidence="7">Belongs to the peptidase M24B family.</text>
</comment>
<comment type="cofactor">
    <cofactor evidence="1">
        <name>Mn(2+)</name>
        <dbReference type="ChEBI" id="CHEBI:29035"/>
    </cofactor>
</comment>
<dbReference type="PROSITE" id="PS00491">
    <property type="entry name" value="PROLINE_PEPTIDASE"/>
    <property type="match status" value="1"/>
</dbReference>
<keyword evidence="6" id="KW-0464">Manganese</keyword>
<accession>A0A7S1I9H1</accession>
<sequence length="278" mass="30499">MRHIKQGMTEMHLEAMFKAWTAYHAGCRHMSYTCICGSGTNGAILHYGHAGRPNDRILEHGDMVVLDMGAEYAGYATDLTRSYPVSGKFTEDQVAIFNAVREAQEAVFASMKPGACWVELHRLSERVILSHLLKIGVVHNGTVEEMMAVNLGSVFMPHGLGHLVGLHVHDVGGYPDGTERPVDPGPCWLRSARPLKAGMVITVEPGCYFIQGWLDIALGNPSHAQYLNLSVLERFKDFGGVRLEDDVLVVATGIENFTVLPSTVEEIEAVVQSGVERK</sequence>
<dbReference type="Gene3D" id="3.90.230.10">
    <property type="entry name" value="Creatinase/methionine aminopeptidase superfamily"/>
    <property type="match status" value="1"/>
</dbReference>
<dbReference type="CDD" id="cd01087">
    <property type="entry name" value="Prolidase"/>
    <property type="match status" value="1"/>
</dbReference>
<dbReference type="GO" id="GO:0046872">
    <property type="term" value="F:metal ion binding"/>
    <property type="evidence" value="ECO:0007669"/>
    <property type="project" value="UniProtKB-KW"/>
</dbReference>
<keyword evidence="2" id="KW-0645">Protease</keyword>
<evidence type="ECO:0000256" key="4">
    <source>
        <dbReference type="ARBA" id="ARBA00022801"/>
    </source>
</evidence>
<dbReference type="InterPro" id="IPR000994">
    <property type="entry name" value="Pept_M24"/>
</dbReference>
<evidence type="ECO:0000313" key="9">
    <source>
        <dbReference type="EMBL" id="CAD9005083.1"/>
    </source>
</evidence>
<evidence type="ECO:0000259" key="8">
    <source>
        <dbReference type="Pfam" id="PF00557"/>
    </source>
</evidence>
<dbReference type="GO" id="GO:0006508">
    <property type="term" value="P:proteolysis"/>
    <property type="evidence" value="ECO:0007669"/>
    <property type="project" value="UniProtKB-KW"/>
</dbReference>
<dbReference type="PANTHER" id="PTHR48480:SF2">
    <property type="entry name" value="PEPTIDASE D"/>
    <property type="match status" value="1"/>
</dbReference>
<evidence type="ECO:0000256" key="7">
    <source>
        <dbReference type="RuleBase" id="RU000590"/>
    </source>
</evidence>
<evidence type="ECO:0000256" key="1">
    <source>
        <dbReference type="ARBA" id="ARBA00001936"/>
    </source>
</evidence>
<reference evidence="9" key="1">
    <citation type="submission" date="2021-01" db="EMBL/GenBank/DDBJ databases">
        <authorList>
            <person name="Corre E."/>
            <person name="Pelletier E."/>
            <person name="Niang G."/>
            <person name="Scheremetjew M."/>
            <person name="Finn R."/>
            <person name="Kale V."/>
            <person name="Holt S."/>
            <person name="Cochrane G."/>
            <person name="Meng A."/>
            <person name="Brown T."/>
            <person name="Cohen L."/>
        </authorList>
    </citation>
    <scope>NUCLEOTIDE SEQUENCE</scope>
    <source>
        <strain evidence="9">NIES-381</strain>
    </source>
</reference>
<dbReference type="Pfam" id="PF00557">
    <property type="entry name" value="Peptidase_M24"/>
    <property type="match status" value="1"/>
</dbReference>
<evidence type="ECO:0000256" key="6">
    <source>
        <dbReference type="ARBA" id="ARBA00023211"/>
    </source>
</evidence>
<organism evidence="9">
    <name type="scientific">Eutreptiella gymnastica</name>
    <dbReference type="NCBI Taxonomy" id="73025"/>
    <lineage>
        <taxon>Eukaryota</taxon>
        <taxon>Discoba</taxon>
        <taxon>Euglenozoa</taxon>
        <taxon>Euglenida</taxon>
        <taxon>Spirocuta</taxon>
        <taxon>Euglenophyceae</taxon>
        <taxon>Eutreptiales</taxon>
        <taxon>Eutreptiaceae</taxon>
        <taxon>Eutreptiella</taxon>
    </lineage>
</organism>